<evidence type="ECO:0000256" key="4">
    <source>
        <dbReference type="ARBA" id="ARBA00023273"/>
    </source>
</evidence>
<dbReference type="InterPro" id="IPR019530">
    <property type="entry name" value="Intra-flagellar_transport_57"/>
</dbReference>
<dbReference type="Pfam" id="PF10498">
    <property type="entry name" value="IFT57"/>
    <property type="match status" value="1"/>
</dbReference>
<protein>
    <submittedName>
        <fullName evidence="7">Intraflagellar transport protein 57 homolog</fullName>
    </submittedName>
</protein>
<dbReference type="WBParaSite" id="SMUV_0001068601-mRNA-1">
    <property type="protein sequence ID" value="SMUV_0001068601-mRNA-1"/>
    <property type="gene ID" value="SMUV_0001068601"/>
</dbReference>
<evidence type="ECO:0000313" key="6">
    <source>
        <dbReference type="Proteomes" id="UP000046393"/>
    </source>
</evidence>
<comment type="similarity">
    <text evidence="2">Belongs to the IFT57 family.</text>
</comment>
<dbReference type="GO" id="GO:0005794">
    <property type="term" value="C:Golgi apparatus"/>
    <property type="evidence" value="ECO:0007669"/>
    <property type="project" value="TreeGrafter"/>
</dbReference>
<comment type="subcellular location">
    <subcellularLocation>
        <location evidence="1">Cell projection</location>
        <location evidence="1">Cilium</location>
    </subcellularLocation>
</comment>
<dbReference type="STRING" id="451379.A0A0N5B089"/>
<keyword evidence="3" id="KW-0969">Cilium</keyword>
<dbReference type="AlphaFoldDB" id="A0A0N5B089"/>
<dbReference type="PANTHER" id="PTHR16011">
    <property type="entry name" value="IFT57/HIPPI"/>
    <property type="match status" value="1"/>
</dbReference>
<feature type="coiled-coil region" evidence="5">
    <location>
        <begin position="331"/>
        <end position="358"/>
    </location>
</feature>
<reference evidence="7" key="1">
    <citation type="submission" date="2017-02" db="UniProtKB">
        <authorList>
            <consortium name="WormBaseParasite"/>
        </authorList>
    </citation>
    <scope>IDENTIFICATION</scope>
</reference>
<evidence type="ECO:0000256" key="1">
    <source>
        <dbReference type="ARBA" id="ARBA00004138"/>
    </source>
</evidence>
<evidence type="ECO:0000256" key="5">
    <source>
        <dbReference type="SAM" id="Coils"/>
    </source>
</evidence>
<evidence type="ECO:0000313" key="7">
    <source>
        <dbReference type="WBParaSite" id="SMUV_0001068601-mRNA-1"/>
    </source>
</evidence>
<dbReference type="GO" id="GO:0005815">
    <property type="term" value="C:microtubule organizing center"/>
    <property type="evidence" value="ECO:0007669"/>
    <property type="project" value="TreeGrafter"/>
</dbReference>
<dbReference type="GO" id="GO:1905515">
    <property type="term" value="P:non-motile cilium assembly"/>
    <property type="evidence" value="ECO:0007669"/>
    <property type="project" value="TreeGrafter"/>
</dbReference>
<dbReference type="GO" id="GO:0030992">
    <property type="term" value="C:intraciliary transport particle B"/>
    <property type="evidence" value="ECO:0007669"/>
    <property type="project" value="TreeGrafter"/>
</dbReference>
<name>A0A0N5B089_9BILA</name>
<dbReference type="GO" id="GO:0005929">
    <property type="term" value="C:cilium"/>
    <property type="evidence" value="ECO:0007669"/>
    <property type="project" value="UniProtKB-SubCell"/>
</dbReference>
<organism evidence="6 7">
    <name type="scientific">Syphacia muris</name>
    <dbReference type="NCBI Taxonomy" id="451379"/>
    <lineage>
        <taxon>Eukaryota</taxon>
        <taxon>Metazoa</taxon>
        <taxon>Ecdysozoa</taxon>
        <taxon>Nematoda</taxon>
        <taxon>Chromadorea</taxon>
        <taxon>Rhabditida</taxon>
        <taxon>Spirurina</taxon>
        <taxon>Oxyuridomorpha</taxon>
        <taxon>Oxyuroidea</taxon>
        <taxon>Oxyuridae</taxon>
        <taxon>Syphacia</taxon>
    </lineage>
</organism>
<keyword evidence="6" id="KW-1185">Reference proteome</keyword>
<dbReference type="PANTHER" id="PTHR16011:SF0">
    <property type="entry name" value="INTRAFLAGELLAR TRANSPORT PROTEIN 57 HOMOLOG"/>
    <property type="match status" value="1"/>
</dbReference>
<dbReference type="GO" id="GO:0042073">
    <property type="term" value="P:intraciliary transport"/>
    <property type="evidence" value="ECO:0007669"/>
    <property type="project" value="TreeGrafter"/>
</dbReference>
<keyword evidence="4" id="KW-0966">Cell projection</keyword>
<proteinExistence type="inferred from homology"/>
<dbReference type="Proteomes" id="UP000046393">
    <property type="component" value="Unplaced"/>
</dbReference>
<evidence type="ECO:0000256" key="2">
    <source>
        <dbReference type="ARBA" id="ARBA00009415"/>
    </source>
</evidence>
<evidence type="ECO:0000256" key="3">
    <source>
        <dbReference type="ARBA" id="ARBA00023069"/>
    </source>
</evidence>
<accession>A0A0N5B089</accession>
<keyword evidence="5" id="KW-0175">Coiled coil</keyword>
<sequence length="409" mass="46978">MDDRKVDNSKPASELDGPGIAYKVYLDCERVIEKLKILNYEKDYVNLSTSFRTVPRHYFASSTNPGEQFFLFTTICGWLIKKFLRSDFPIPQELDEPNTTLSNIVNELKNAGVTVDIIINRLKSGSGSYCVYVLDKLTDLALMKSGFRWKKLNPETLNDNDDEAFVTQTAEASVAQSDDDDISDADDYDEGTVINMNAPVILDNNSFPQKDKPLEEVMESNTNIEEWKLEVDRLAPQLKIYVKQDAKDWRAHLEQMRTASDNVTECMNTLKKHFDTLSQNLTKELERISTRQAIIKLSLIELCILRKLFKVFCKLSNQDQFDFCREASGGVRKLNSTLQQITDDLTQIKAEIEEQGQRNNDAAPILRIKQALTKMENDIRQFDIQIGAVEYSLMQAEVKQRNWHMSRPF</sequence>